<keyword evidence="4" id="KW-1185">Reference proteome</keyword>
<protein>
    <submittedName>
        <fullName evidence="3">TolC family protein</fullName>
    </submittedName>
</protein>
<name>A0A514CJN0_9BACT</name>
<gene>
    <name evidence="3" type="ORF">FKX85_13710</name>
</gene>
<evidence type="ECO:0000313" key="4">
    <source>
        <dbReference type="Proteomes" id="UP000316614"/>
    </source>
</evidence>
<dbReference type="KEGG" id="echi:FKX85_13710"/>
<sequence length="466" mass="51587">MRRHFHLGICILTLIVTSLPIGCKVKSPPTSEELQEQAFAHFILPSSWQEARNGQSDSTEFTENWLVEFSDPILDTLVKEALVYNSDLKISESRLAQAKGYVKMAQGALRPAINILARENSKLGGSFAGGLNGAVFSASWELDIWGKLRNTKQAQIEEYKALGMEVSYARLSLAATVVKNYYLATELFLEMKLAEEMVTLSKTLVELAEKRFEVGIGNEKDLAVAQANLSTAKDGRQMLELAHHNQLRALELILGRYPHAEVGVSDSLLTISSTIPAGIPLQLLERRPDVMAAQHRFNASFHRVRSAKAARLPQLSLTGNFGAINSQVISLVPEFSNPIRSIGGSLVAPIYQGGMLKENIEIKTLEQEQATTIYAQAVLAAINDVETALETVQNIDGREKILSQEVKHNRKAFELEQIAYKVGKSDLRDVTIQQMDLFSSRISLLRVQTEKIIQRVNLYLALGGAM</sequence>
<dbReference type="SUPFAM" id="SSF56954">
    <property type="entry name" value="Outer membrane efflux proteins (OEP)"/>
    <property type="match status" value="1"/>
</dbReference>
<proteinExistence type="inferred from homology"/>
<keyword evidence="2" id="KW-0564">Palmitate</keyword>
<dbReference type="Gene3D" id="2.20.200.10">
    <property type="entry name" value="Outer membrane efflux proteins (OEP)"/>
    <property type="match status" value="1"/>
</dbReference>
<evidence type="ECO:0000256" key="1">
    <source>
        <dbReference type="ARBA" id="ARBA00007613"/>
    </source>
</evidence>
<dbReference type="GO" id="GO:0015562">
    <property type="term" value="F:efflux transmembrane transporter activity"/>
    <property type="evidence" value="ECO:0007669"/>
    <property type="project" value="InterPro"/>
</dbReference>
<accession>A0A514CJN0</accession>
<dbReference type="NCBIfam" id="TIGR01845">
    <property type="entry name" value="outer_NodT"/>
    <property type="match status" value="1"/>
</dbReference>
<dbReference type="Gene3D" id="1.20.1600.10">
    <property type="entry name" value="Outer membrane efflux proteins (OEP)"/>
    <property type="match status" value="1"/>
</dbReference>
<dbReference type="EMBL" id="CP041253">
    <property type="protein sequence ID" value="QDH80032.1"/>
    <property type="molecule type" value="Genomic_DNA"/>
</dbReference>
<comment type="subcellular location">
    <subcellularLocation>
        <location evidence="2">Cell membrane</location>
        <topology evidence="2">Lipid-anchor</topology>
    </subcellularLocation>
</comment>
<evidence type="ECO:0000256" key="2">
    <source>
        <dbReference type="RuleBase" id="RU362097"/>
    </source>
</evidence>
<dbReference type="GO" id="GO:0005886">
    <property type="term" value="C:plasma membrane"/>
    <property type="evidence" value="ECO:0007669"/>
    <property type="project" value="UniProtKB-SubCell"/>
</dbReference>
<dbReference type="AlphaFoldDB" id="A0A514CJN0"/>
<dbReference type="Proteomes" id="UP000316614">
    <property type="component" value="Chromosome"/>
</dbReference>
<keyword evidence="2" id="KW-0449">Lipoprotein</keyword>
<keyword evidence="2" id="KW-1134">Transmembrane beta strand</keyword>
<keyword evidence="2" id="KW-0472">Membrane</keyword>
<dbReference type="InterPro" id="IPR010131">
    <property type="entry name" value="MdtP/NodT-like"/>
</dbReference>
<comment type="similarity">
    <text evidence="1 2">Belongs to the outer membrane factor (OMF) (TC 1.B.17) family.</text>
</comment>
<dbReference type="OrthoDB" id="9770517at2"/>
<dbReference type="Pfam" id="PF02321">
    <property type="entry name" value="OEP"/>
    <property type="match status" value="2"/>
</dbReference>
<dbReference type="PANTHER" id="PTHR30203">
    <property type="entry name" value="OUTER MEMBRANE CATION EFFLUX PROTEIN"/>
    <property type="match status" value="1"/>
</dbReference>
<evidence type="ECO:0000313" key="3">
    <source>
        <dbReference type="EMBL" id="QDH80032.1"/>
    </source>
</evidence>
<organism evidence="3 4">
    <name type="scientific">Echinicola soli</name>
    <dbReference type="NCBI Taxonomy" id="2591634"/>
    <lineage>
        <taxon>Bacteria</taxon>
        <taxon>Pseudomonadati</taxon>
        <taxon>Bacteroidota</taxon>
        <taxon>Cytophagia</taxon>
        <taxon>Cytophagales</taxon>
        <taxon>Cyclobacteriaceae</taxon>
        <taxon>Echinicola</taxon>
    </lineage>
</organism>
<dbReference type="InterPro" id="IPR003423">
    <property type="entry name" value="OMP_efflux"/>
</dbReference>
<dbReference type="RefSeq" id="WP_141615269.1">
    <property type="nucleotide sequence ID" value="NZ_CP041253.1"/>
</dbReference>
<reference evidence="3 4" key="1">
    <citation type="submission" date="2019-06" db="EMBL/GenBank/DDBJ databases">
        <title>Echinicola alkalisoli sp. nov. isolated from saline soil.</title>
        <authorList>
            <person name="Sun J.-Q."/>
            <person name="Xu L."/>
        </authorList>
    </citation>
    <scope>NUCLEOTIDE SEQUENCE [LARGE SCALE GENOMIC DNA]</scope>
    <source>
        <strain evidence="3 4">LN3S3</strain>
    </source>
</reference>
<keyword evidence="2" id="KW-0812">Transmembrane</keyword>